<keyword evidence="2" id="KW-1185">Reference proteome</keyword>
<dbReference type="EMBL" id="CAINUL010000002">
    <property type="protein sequence ID" value="CAD0107401.1"/>
    <property type="molecule type" value="Genomic_DNA"/>
</dbReference>
<dbReference type="OrthoDB" id="5343383at2759"/>
<evidence type="ECO:0000313" key="1">
    <source>
        <dbReference type="EMBL" id="CAD0107401.1"/>
    </source>
</evidence>
<dbReference type="AlphaFoldDB" id="A0A9N8KG42"/>
<name>A0A9N8KG42_9PEZI</name>
<organism evidence="1 2">
    <name type="scientific">Aureobasidium uvarum</name>
    <dbReference type="NCBI Taxonomy" id="2773716"/>
    <lineage>
        <taxon>Eukaryota</taxon>
        <taxon>Fungi</taxon>
        <taxon>Dikarya</taxon>
        <taxon>Ascomycota</taxon>
        <taxon>Pezizomycotina</taxon>
        <taxon>Dothideomycetes</taxon>
        <taxon>Dothideomycetidae</taxon>
        <taxon>Dothideales</taxon>
        <taxon>Saccotheciaceae</taxon>
        <taxon>Aureobasidium</taxon>
    </lineage>
</organism>
<dbReference type="Proteomes" id="UP000745764">
    <property type="component" value="Unassembled WGS sequence"/>
</dbReference>
<proteinExistence type="predicted"/>
<evidence type="ECO:0000313" key="2">
    <source>
        <dbReference type="Proteomes" id="UP000745764"/>
    </source>
</evidence>
<accession>A0A9N8KG42</accession>
<comment type="caution">
    <text evidence="1">The sequence shown here is derived from an EMBL/GenBank/DDBJ whole genome shotgun (WGS) entry which is preliminary data.</text>
</comment>
<feature type="non-terminal residue" evidence="1">
    <location>
        <position position="1"/>
    </location>
</feature>
<sequence>PMTSLSYSRPETIAAITDFYTFYIKLPYLDPGALVFAPTSGWTTIDTTELKARGKTDEVIDLLRHLPYLSHPSTRGGWTIDQGCSHIQYHKGVCYNNTSSAIKHLPSHVIPIAEATDREGMYLILDTFTGNITTYNILANNIQGNWEEYERLEDKDKWRAYPTEPVTQFFERWKELYEKLVWMVAPSIDDSHGDGGTYFTRADNVVEENDLLDADDDDDVEIEDEVTKGGVYEIYKRNGWPGNSFDREACKSELKEYLKDADY</sequence>
<reference evidence="1" key="1">
    <citation type="submission" date="2020-06" db="EMBL/GenBank/DDBJ databases">
        <authorList>
            <person name="Onetto C."/>
        </authorList>
    </citation>
    <scope>NUCLEOTIDE SEQUENCE</scope>
</reference>
<protein>
    <submittedName>
        <fullName evidence="1">Uncharacterized protein</fullName>
    </submittedName>
</protein>
<gene>
    <name evidence="1" type="ORF">AWRI4620_LOCUS1656</name>
</gene>